<evidence type="ECO:0008006" key="3">
    <source>
        <dbReference type="Google" id="ProtNLM"/>
    </source>
</evidence>
<proteinExistence type="predicted"/>
<evidence type="ECO:0000313" key="1">
    <source>
        <dbReference type="EMBL" id="GKT33314.1"/>
    </source>
</evidence>
<reference evidence="1" key="1">
    <citation type="submission" date="2022-03" db="EMBL/GenBank/DDBJ databases">
        <title>Draft genome sequence of Aduncisulcus paluster, a free-living microaerophilic Fornicata.</title>
        <authorList>
            <person name="Yuyama I."/>
            <person name="Kume K."/>
            <person name="Tamura T."/>
            <person name="Inagaki Y."/>
            <person name="Hashimoto T."/>
        </authorList>
    </citation>
    <scope>NUCLEOTIDE SEQUENCE</scope>
    <source>
        <strain evidence="1">NY0171</strain>
    </source>
</reference>
<evidence type="ECO:0000313" key="2">
    <source>
        <dbReference type="Proteomes" id="UP001057375"/>
    </source>
</evidence>
<keyword evidence="2" id="KW-1185">Reference proteome</keyword>
<name>A0ABQ5KPR5_9EUKA</name>
<comment type="caution">
    <text evidence="1">The sequence shown here is derived from an EMBL/GenBank/DDBJ whole genome shotgun (WGS) entry which is preliminary data.</text>
</comment>
<sequence>MCSEAWPLFHPVLDVVKREFVGDKIVGDEHEWVLLFFSNLCCDPSHAVEVYDNVKNLLDGWFIVIKKEGHEWGIKYWSNLISMFSTVPSLVPHISPRYDANMEWCKNNGGWRIEDYSRYLDNCYPSLKWSKLVESIKKSPDSESTSKLYHEHRDEILSVFLAFQSKSEIKEHKREIVLCVQCLQCFVQHFISGNKIYLPIPDLKNLIDIFIDHLSRCEEVLEGDVDQEYSRICVNYTHEVKDKKDSFLPKISPTFKRILERGSKEKLGGKVALSLLSALFNISMSPSSSTRSSILTLIKPYIRDWLRIYNDSECYGQWMAILSKITFLSDNSTPNKSMCSEAWPLFHPVLDVVKREFVGDKIVGDEHEWVLLFFSNLCCDPSHAVEVYDNVKDLLDGWFMVIKKEKHKWGIKYWSNLISMFSTVPSLCLPLLPLDPLFSLSSNHISEIG</sequence>
<accession>A0ABQ5KPR5</accession>
<organism evidence="1 2">
    <name type="scientific">Aduncisulcus paluster</name>
    <dbReference type="NCBI Taxonomy" id="2918883"/>
    <lineage>
        <taxon>Eukaryota</taxon>
        <taxon>Metamonada</taxon>
        <taxon>Carpediemonas-like organisms</taxon>
        <taxon>Aduncisulcus</taxon>
    </lineage>
</organism>
<dbReference type="Proteomes" id="UP001057375">
    <property type="component" value="Unassembled WGS sequence"/>
</dbReference>
<protein>
    <recommendedName>
        <fullName evidence="3">Proteasome activator Blm10 mid region domain-containing protein</fullName>
    </recommendedName>
</protein>
<dbReference type="EMBL" id="BQXS01010210">
    <property type="protein sequence ID" value="GKT33314.1"/>
    <property type="molecule type" value="Genomic_DNA"/>
</dbReference>
<gene>
    <name evidence="1" type="ORF">ADUPG1_007265</name>
</gene>